<dbReference type="Proteomes" id="UP000009131">
    <property type="component" value="Unassembled WGS sequence"/>
</dbReference>
<reference evidence="1 2" key="2">
    <citation type="journal article" date="2012" name="Open Biol.">
        <title>Characteristics of nucleosomes and linker DNA regions on the genome of the basidiomycete Mixia osmundae revealed by mono- and dinucleosome mapping.</title>
        <authorList>
            <person name="Nishida H."/>
            <person name="Kondo S."/>
            <person name="Matsumoto T."/>
            <person name="Suzuki Y."/>
            <person name="Yoshikawa H."/>
            <person name="Taylor T.D."/>
            <person name="Sugiyama J."/>
        </authorList>
    </citation>
    <scope>NUCLEOTIDE SEQUENCE [LARGE SCALE GENOMIC DNA]</scope>
    <source>
        <strain evidence="2">CBS 9802 / IAM 14324 / JCM 22182 / KY 12970</strain>
    </source>
</reference>
<accession>G7DVI2</accession>
<dbReference type="InParanoid" id="G7DVI2"/>
<dbReference type="AlphaFoldDB" id="G7DVI2"/>
<evidence type="ECO:0000313" key="1">
    <source>
        <dbReference type="EMBL" id="GAA94592.1"/>
    </source>
</evidence>
<evidence type="ECO:0000313" key="2">
    <source>
        <dbReference type="Proteomes" id="UP000009131"/>
    </source>
</evidence>
<sequence length="46" mass="5271">MFACQSFARHAEHMYTLDASKVLLYGPERLVASKLLQDLLNMYVPV</sequence>
<organism evidence="1 2">
    <name type="scientific">Mixia osmundae (strain CBS 9802 / IAM 14324 / JCM 22182 / KY 12970)</name>
    <dbReference type="NCBI Taxonomy" id="764103"/>
    <lineage>
        <taxon>Eukaryota</taxon>
        <taxon>Fungi</taxon>
        <taxon>Dikarya</taxon>
        <taxon>Basidiomycota</taxon>
        <taxon>Pucciniomycotina</taxon>
        <taxon>Mixiomycetes</taxon>
        <taxon>Mixiales</taxon>
        <taxon>Mixiaceae</taxon>
        <taxon>Mixia</taxon>
    </lineage>
</organism>
<gene>
    <name evidence="1" type="primary">Mo01244</name>
    <name evidence="1" type="ORF">E5Q_01244</name>
</gene>
<dbReference type="EMBL" id="BABT02000043">
    <property type="protein sequence ID" value="GAA94592.1"/>
    <property type="molecule type" value="Genomic_DNA"/>
</dbReference>
<name>G7DVI2_MIXOS</name>
<keyword evidence="2" id="KW-1185">Reference proteome</keyword>
<comment type="caution">
    <text evidence="1">The sequence shown here is derived from an EMBL/GenBank/DDBJ whole genome shotgun (WGS) entry which is preliminary data.</text>
</comment>
<dbReference type="HOGENOM" id="CLU_3191488_0_0_1"/>
<protein>
    <submittedName>
        <fullName evidence="1">Uncharacterized protein</fullName>
    </submittedName>
</protein>
<proteinExistence type="predicted"/>
<reference evidence="1 2" key="1">
    <citation type="journal article" date="2011" name="J. Gen. Appl. Microbiol.">
        <title>Draft genome sequencing of the enigmatic basidiomycete Mixia osmundae.</title>
        <authorList>
            <person name="Nishida H."/>
            <person name="Nagatsuka Y."/>
            <person name="Sugiyama J."/>
        </authorList>
    </citation>
    <scope>NUCLEOTIDE SEQUENCE [LARGE SCALE GENOMIC DNA]</scope>
    <source>
        <strain evidence="2">CBS 9802 / IAM 14324 / JCM 22182 / KY 12970</strain>
    </source>
</reference>